<accession>A0A0F9K8Y3</accession>
<protein>
    <submittedName>
        <fullName evidence="2">Uncharacterized protein</fullName>
    </submittedName>
</protein>
<proteinExistence type="predicted"/>
<reference evidence="2" key="1">
    <citation type="journal article" date="2015" name="Nature">
        <title>Complex archaea that bridge the gap between prokaryotes and eukaryotes.</title>
        <authorList>
            <person name="Spang A."/>
            <person name="Saw J.H."/>
            <person name="Jorgensen S.L."/>
            <person name="Zaremba-Niedzwiedzka K."/>
            <person name="Martijn J."/>
            <person name="Lind A.E."/>
            <person name="van Eijk R."/>
            <person name="Schleper C."/>
            <person name="Guy L."/>
            <person name="Ettema T.J."/>
        </authorList>
    </citation>
    <scope>NUCLEOTIDE SEQUENCE</scope>
</reference>
<name>A0A0F9K8Y3_9ZZZZ</name>
<comment type="caution">
    <text evidence="2">The sequence shown here is derived from an EMBL/GenBank/DDBJ whole genome shotgun (WGS) entry which is preliminary data.</text>
</comment>
<gene>
    <name evidence="2" type="ORF">LCGC14_1357770</name>
</gene>
<dbReference type="AlphaFoldDB" id="A0A0F9K8Y3"/>
<sequence>MANFYNMFFNFMLVGLVMLGIFAFAITFQEENSVDDKITQNSLINSTFTDLQTSLGGLSNKSQTQKNVFEREVPAIAFGGVLLFSIVSSGKVFNSMVVGVWNLFIKLPAVVLGVDPIVISVLGAVLILTIIIGLWQLYKGGG</sequence>
<dbReference type="EMBL" id="LAZR01008457">
    <property type="protein sequence ID" value="KKM78654.1"/>
    <property type="molecule type" value="Genomic_DNA"/>
</dbReference>
<keyword evidence="1" id="KW-1133">Transmembrane helix</keyword>
<evidence type="ECO:0000256" key="1">
    <source>
        <dbReference type="SAM" id="Phobius"/>
    </source>
</evidence>
<keyword evidence="1" id="KW-0472">Membrane</keyword>
<organism evidence="2">
    <name type="scientific">marine sediment metagenome</name>
    <dbReference type="NCBI Taxonomy" id="412755"/>
    <lineage>
        <taxon>unclassified sequences</taxon>
        <taxon>metagenomes</taxon>
        <taxon>ecological metagenomes</taxon>
    </lineage>
</organism>
<feature type="transmembrane region" description="Helical" evidence="1">
    <location>
        <begin position="76"/>
        <end position="105"/>
    </location>
</feature>
<keyword evidence="1" id="KW-0812">Transmembrane</keyword>
<feature type="transmembrane region" description="Helical" evidence="1">
    <location>
        <begin position="7"/>
        <end position="28"/>
    </location>
</feature>
<evidence type="ECO:0000313" key="2">
    <source>
        <dbReference type="EMBL" id="KKM78654.1"/>
    </source>
</evidence>
<feature type="transmembrane region" description="Helical" evidence="1">
    <location>
        <begin position="117"/>
        <end position="138"/>
    </location>
</feature>